<dbReference type="Proteomes" id="UP000735302">
    <property type="component" value="Unassembled WGS sequence"/>
</dbReference>
<keyword evidence="2" id="KW-1185">Reference proteome</keyword>
<protein>
    <submittedName>
        <fullName evidence="1">Uncharacterized protein</fullName>
    </submittedName>
</protein>
<comment type="caution">
    <text evidence="1">The sequence shown here is derived from an EMBL/GenBank/DDBJ whole genome shotgun (WGS) entry which is preliminary data.</text>
</comment>
<organism evidence="1 2">
    <name type="scientific">Plakobranchus ocellatus</name>
    <dbReference type="NCBI Taxonomy" id="259542"/>
    <lineage>
        <taxon>Eukaryota</taxon>
        <taxon>Metazoa</taxon>
        <taxon>Spiralia</taxon>
        <taxon>Lophotrochozoa</taxon>
        <taxon>Mollusca</taxon>
        <taxon>Gastropoda</taxon>
        <taxon>Heterobranchia</taxon>
        <taxon>Euthyneura</taxon>
        <taxon>Panpulmonata</taxon>
        <taxon>Sacoglossa</taxon>
        <taxon>Placobranchoidea</taxon>
        <taxon>Plakobranchidae</taxon>
        <taxon>Plakobranchus</taxon>
    </lineage>
</organism>
<dbReference type="EMBL" id="BLXT01007807">
    <property type="protein sequence ID" value="GFO42621.1"/>
    <property type="molecule type" value="Genomic_DNA"/>
</dbReference>
<sequence length="130" mass="14516">MRKRMSLYLQSISLSVSDNHGGNAHFQPIGLDFVHFNISYSQLFIHLACAPVVDSNPCRNVLDDFGLLRCRSRTRPRDRKDAAAFTEPPRTSPMQSGVAILPSHNNLGDSSTISQITIQKLLLLMCFKIS</sequence>
<name>A0AAV4DEN9_9GAST</name>
<reference evidence="1 2" key="1">
    <citation type="journal article" date="2021" name="Elife">
        <title>Chloroplast acquisition without the gene transfer in kleptoplastic sea slugs, Plakobranchus ocellatus.</title>
        <authorList>
            <person name="Maeda T."/>
            <person name="Takahashi S."/>
            <person name="Yoshida T."/>
            <person name="Shimamura S."/>
            <person name="Takaki Y."/>
            <person name="Nagai Y."/>
            <person name="Toyoda A."/>
            <person name="Suzuki Y."/>
            <person name="Arimoto A."/>
            <person name="Ishii H."/>
            <person name="Satoh N."/>
            <person name="Nishiyama T."/>
            <person name="Hasebe M."/>
            <person name="Maruyama T."/>
            <person name="Minagawa J."/>
            <person name="Obokata J."/>
            <person name="Shigenobu S."/>
        </authorList>
    </citation>
    <scope>NUCLEOTIDE SEQUENCE [LARGE SCALE GENOMIC DNA]</scope>
</reference>
<dbReference type="AlphaFoldDB" id="A0AAV4DEN9"/>
<gene>
    <name evidence="1" type="ORF">PoB_006912600</name>
</gene>
<evidence type="ECO:0000313" key="1">
    <source>
        <dbReference type="EMBL" id="GFO42621.1"/>
    </source>
</evidence>
<evidence type="ECO:0000313" key="2">
    <source>
        <dbReference type="Proteomes" id="UP000735302"/>
    </source>
</evidence>
<proteinExistence type="predicted"/>
<accession>A0AAV4DEN9</accession>